<reference evidence="2 3" key="1">
    <citation type="journal article" date="2010" name="PLoS ONE">
        <title>The Waddlia genome: a window into chlamydial biology.</title>
        <authorList>
            <person name="Bertelli C."/>
            <person name="Collyn F."/>
            <person name="Croxatto A."/>
            <person name="Ruckert C."/>
            <person name="Polkinghorne A."/>
            <person name="Kebbi-Beghdadi C."/>
            <person name="Goesmann A."/>
            <person name="Vaughan L."/>
            <person name="Greub G."/>
        </authorList>
    </citation>
    <scope>NUCLEOTIDE SEQUENCE [LARGE SCALE GENOMIC DNA]</scope>
    <source>
        <strain evidence="3">ATCC VR-1470 / WSU 86-1044</strain>
    </source>
</reference>
<dbReference type="OrthoDB" id="9791859at2"/>
<keyword evidence="2" id="KW-0808">Transferase</keyword>
<dbReference type="EMBL" id="CP001928">
    <property type="protein sequence ID" value="ADI38376.1"/>
    <property type="molecule type" value="Genomic_DNA"/>
</dbReference>
<gene>
    <name evidence="2" type="primary">menD1</name>
    <name evidence="2" type="ordered locus">wcw_1017</name>
</gene>
<accession>D6YW65</accession>
<dbReference type="Gene3D" id="3.40.50.970">
    <property type="match status" value="1"/>
</dbReference>
<dbReference type="Pfam" id="PF02776">
    <property type="entry name" value="TPP_enzyme_N"/>
    <property type="match status" value="1"/>
</dbReference>
<name>D6YW65_WADCW</name>
<dbReference type="AlphaFoldDB" id="D6YW65"/>
<dbReference type="CDD" id="cd07037">
    <property type="entry name" value="TPP_PYR_MenD"/>
    <property type="match status" value="1"/>
</dbReference>
<dbReference type="Proteomes" id="UP000001505">
    <property type="component" value="Chromosome"/>
</dbReference>
<dbReference type="STRING" id="716544.wcw_1017"/>
<dbReference type="InterPro" id="IPR029061">
    <property type="entry name" value="THDP-binding"/>
</dbReference>
<dbReference type="PANTHER" id="PTHR42916:SF1">
    <property type="entry name" value="PROTEIN PHYLLO, CHLOROPLASTIC"/>
    <property type="match status" value="1"/>
</dbReference>
<dbReference type="GO" id="GO:0030976">
    <property type="term" value="F:thiamine pyrophosphate binding"/>
    <property type="evidence" value="ECO:0007669"/>
    <property type="project" value="InterPro"/>
</dbReference>
<dbReference type="KEGG" id="wch:wcw_1017"/>
<dbReference type="GO" id="GO:0070204">
    <property type="term" value="F:2-succinyl-5-enolpyruvyl-6-hydroxy-3-cyclohexene-1-carboxylic-acid synthase activity"/>
    <property type="evidence" value="ECO:0007669"/>
    <property type="project" value="UniProtKB-EC"/>
</dbReference>
<protein>
    <submittedName>
        <fullName evidence="2">2-succinyl-5-enolpyruvyl-6-hydroxy-3-cyclohexene-1-carboxylate synthase</fullName>
        <ecNumber evidence="2">2.2.1.9</ecNumber>
    </submittedName>
</protein>
<dbReference type="EC" id="2.2.1.9" evidence="2"/>
<evidence type="ECO:0000259" key="1">
    <source>
        <dbReference type="Pfam" id="PF02776"/>
    </source>
</evidence>
<keyword evidence="3" id="KW-1185">Reference proteome</keyword>
<dbReference type="HOGENOM" id="CLU_1643023_0_0_0"/>
<dbReference type="RefSeq" id="WP_013182090.1">
    <property type="nucleotide sequence ID" value="NC_014225.1"/>
</dbReference>
<organism evidence="2 3">
    <name type="scientific">Waddlia chondrophila (strain ATCC VR-1470 / WSU 86-1044)</name>
    <dbReference type="NCBI Taxonomy" id="716544"/>
    <lineage>
        <taxon>Bacteria</taxon>
        <taxon>Pseudomonadati</taxon>
        <taxon>Chlamydiota</taxon>
        <taxon>Chlamydiia</taxon>
        <taxon>Parachlamydiales</taxon>
        <taxon>Waddliaceae</taxon>
        <taxon>Waddlia</taxon>
    </lineage>
</organism>
<proteinExistence type="predicted"/>
<evidence type="ECO:0000313" key="2">
    <source>
        <dbReference type="EMBL" id="ADI38376.1"/>
    </source>
</evidence>
<evidence type="ECO:0000313" key="3">
    <source>
        <dbReference type="Proteomes" id="UP000001505"/>
    </source>
</evidence>
<dbReference type="SUPFAM" id="SSF52518">
    <property type="entry name" value="Thiamin diphosphate-binding fold (THDP-binding)"/>
    <property type="match status" value="1"/>
</dbReference>
<dbReference type="eggNOG" id="COG1165">
    <property type="taxonomic scope" value="Bacteria"/>
</dbReference>
<sequence length="161" mass="17886">MNSILAQRVIQELKQLSITDVIVCPGGRSIPLVFQLEEEKGLQTYYWFEERSAAFFALGRSRVTEKPVAVVTTSGTAAGELLPAAMEAYYSGVPLLLITSDRPRKMRGTGSPQTTDQTGLFHKHIVFELDVESGEIFTLSDWSLRGPAHLNVCFEEEHILS</sequence>
<feature type="domain" description="Thiamine pyrophosphate enzyme N-terminal TPP-binding" evidence="1">
    <location>
        <begin position="6"/>
        <end position="119"/>
    </location>
</feature>
<dbReference type="PANTHER" id="PTHR42916">
    <property type="entry name" value="2-SUCCINYL-5-ENOLPYRUVYL-6-HYDROXY-3-CYCLOHEXENE-1-CARBOXYLATE SYNTHASE"/>
    <property type="match status" value="1"/>
</dbReference>
<dbReference type="InterPro" id="IPR012001">
    <property type="entry name" value="Thiamin_PyroP_enz_TPP-bd_dom"/>
</dbReference>